<evidence type="ECO:0000256" key="4">
    <source>
        <dbReference type="ARBA" id="ARBA00023136"/>
    </source>
</evidence>
<reference evidence="7 8" key="1">
    <citation type="journal article" date="2014" name="Nature">
        <title>An environmental bacterial taxon with a large and distinct metabolic repertoire.</title>
        <authorList>
            <person name="Wilson M.C."/>
            <person name="Mori T."/>
            <person name="Ruckert C."/>
            <person name="Uria A.R."/>
            <person name="Helf M.J."/>
            <person name="Takada K."/>
            <person name="Gernert C."/>
            <person name="Steffens U.A."/>
            <person name="Heycke N."/>
            <person name="Schmitt S."/>
            <person name="Rinke C."/>
            <person name="Helfrich E.J."/>
            <person name="Brachmann A.O."/>
            <person name="Gurgui C."/>
            <person name="Wakimoto T."/>
            <person name="Kracht M."/>
            <person name="Crusemann M."/>
            <person name="Hentschel U."/>
            <person name="Abe I."/>
            <person name="Matsunaga S."/>
            <person name="Kalinowski J."/>
            <person name="Takeyama H."/>
            <person name="Piel J."/>
        </authorList>
    </citation>
    <scope>NUCLEOTIDE SEQUENCE [LARGE SCALE GENOMIC DNA]</scope>
    <source>
        <strain evidence="8">TSY1</strain>
    </source>
</reference>
<keyword evidence="8" id="KW-1185">Reference proteome</keyword>
<dbReference type="HOGENOM" id="CLU_555156_0_0_7"/>
<feature type="transmembrane region" description="Helical" evidence="5">
    <location>
        <begin position="245"/>
        <end position="264"/>
    </location>
</feature>
<evidence type="ECO:0000313" key="7">
    <source>
        <dbReference type="EMBL" id="ETX01435.1"/>
    </source>
</evidence>
<accession>W4LU94</accession>
<dbReference type="GO" id="GO:0016020">
    <property type="term" value="C:membrane"/>
    <property type="evidence" value="ECO:0007669"/>
    <property type="project" value="UniProtKB-SubCell"/>
</dbReference>
<dbReference type="PANTHER" id="PTHR37422">
    <property type="entry name" value="TEICHURONIC ACID BIOSYNTHESIS PROTEIN TUAE"/>
    <property type="match status" value="1"/>
</dbReference>
<evidence type="ECO:0000256" key="2">
    <source>
        <dbReference type="ARBA" id="ARBA00022692"/>
    </source>
</evidence>
<feature type="transmembrane region" description="Helical" evidence="5">
    <location>
        <begin position="270"/>
        <end position="288"/>
    </location>
</feature>
<dbReference type="Proteomes" id="UP000019141">
    <property type="component" value="Unassembled WGS sequence"/>
</dbReference>
<dbReference type="EMBL" id="AZHW01000232">
    <property type="protein sequence ID" value="ETX01435.1"/>
    <property type="molecule type" value="Genomic_DNA"/>
</dbReference>
<keyword evidence="4 5" id="KW-0472">Membrane</keyword>
<feature type="transmembrane region" description="Helical" evidence="5">
    <location>
        <begin position="420"/>
        <end position="440"/>
    </location>
</feature>
<feature type="transmembrane region" description="Helical" evidence="5">
    <location>
        <begin position="5"/>
        <end position="35"/>
    </location>
</feature>
<evidence type="ECO:0000256" key="3">
    <source>
        <dbReference type="ARBA" id="ARBA00022989"/>
    </source>
</evidence>
<name>W4LU94_ENTF1</name>
<dbReference type="AlphaFoldDB" id="W4LU94"/>
<dbReference type="InterPro" id="IPR007016">
    <property type="entry name" value="O-antigen_ligase-rel_domated"/>
</dbReference>
<evidence type="ECO:0000313" key="8">
    <source>
        <dbReference type="Proteomes" id="UP000019141"/>
    </source>
</evidence>
<keyword evidence="3 5" id="KW-1133">Transmembrane helix</keyword>
<feature type="domain" description="O-antigen ligase-related" evidence="6">
    <location>
        <begin position="256"/>
        <end position="397"/>
    </location>
</feature>
<dbReference type="PANTHER" id="PTHR37422:SF23">
    <property type="entry name" value="TEICHURONIC ACID BIOSYNTHESIS PROTEIN TUAE"/>
    <property type="match status" value="1"/>
</dbReference>
<comment type="subcellular location">
    <subcellularLocation>
        <location evidence="1">Membrane</location>
        <topology evidence="1">Multi-pass membrane protein</topology>
    </subcellularLocation>
</comment>
<feature type="transmembrane region" description="Helical" evidence="5">
    <location>
        <begin position="146"/>
        <end position="165"/>
    </location>
</feature>
<evidence type="ECO:0000256" key="5">
    <source>
        <dbReference type="SAM" id="Phobius"/>
    </source>
</evidence>
<dbReference type="Pfam" id="PF04932">
    <property type="entry name" value="Wzy_C"/>
    <property type="match status" value="1"/>
</dbReference>
<protein>
    <recommendedName>
        <fullName evidence="6">O-antigen ligase-related domain-containing protein</fullName>
    </recommendedName>
</protein>
<feature type="transmembrane region" description="Helical" evidence="5">
    <location>
        <begin position="452"/>
        <end position="470"/>
    </location>
</feature>
<dbReference type="InterPro" id="IPR051533">
    <property type="entry name" value="WaaL-like"/>
</dbReference>
<gene>
    <name evidence="7" type="ORF">ETSY1_07375</name>
</gene>
<feature type="transmembrane region" description="Helical" evidence="5">
    <location>
        <begin position="177"/>
        <end position="195"/>
    </location>
</feature>
<evidence type="ECO:0000256" key="1">
    <source>
        <dbReference type="ARBA" id="ARBA00004141"/>
    </source>
</evidence>
<sequence>MLLTLLLLCVVVWSIFLLYYISYRGFIVLLIWFLIGPLLPNFLSRDRANPFFQTTSEYEESREGIRLMKRHFRNNDNAGMNSDSVDLRQLLDPTRTLLMIFALVFLLEALVKRRTIGPLDHAEMWMLAFFTGLILSIFLQSERLHYSMRIALNAFMVPFLAYFVVRRLVRHETHMRKLIQVIGYLAAYLIVIGFVERLSHPALFYRISGPFRDEGVYYMVLVVAFLLTMSDAFSRRAYSRIQPALPSWLTWYVLCCAPIGIVLTMERGNWVGFLSSTFVLGFLGHRLVSESRRISVIGIICMLMPIVIVSVALLTPETYVEGRIGYSRSVQGRLLTWQVAIQEGLKNPLLGIGFNNIREVLVRNAVVWDGIRSYSSVHNSYIALLTEQGLVGLFLFLAILASIFRMGLRLYRRGLGLQERWRGAAVIALLAAYMMPSLFASKLHLPDTWNTVLIYSFWGGISGLYSHGYYARRYPIVVPSAPTSASTSAST</sequence>
<feature type="transmembrane region" description="Helical" evidence="5">
    <location>
        <begin position="389"/>
        <end position="408"/>
    </location>
</feature>
<feature type="transmembrane region" description="Helical" evidence="5">
    <location>
        <begin position="295"/>
        <end position="314"/>
    </location>
</feature>
<organism evidence="7 8">
    <name type="scientific">Entotheonella factor</name>
    <dbReference type="NCBI Taxonomy" id="1429438"/>
    <lineage>
        <taxon>Bacteria</taxon>
        <taxon>Pseudomonadati</taxon>
        <taxon>Nitrospinota/Tectimicrobiota group</taxon>
        <taxon>Candidatus Tectimicrobiota</taxon>
        <taxon>Candidatus Entotheonellia</taxon>
        <taxon>Candidatus Entotheonellales</taxon>
        <taxon>Candidatus Entotheonellaceae</taxon>
        <taxon>Candidatus Entotheonella</taxon>
    </lineage>
</organism>
<evidence type="ECO:0000259" key="6">
    <source>
        <dbReference type="Pfam" id="PF04932"/>
    </source>
</evidence>
<feature type="transmembrane region" description="Helical" evidence="5">
    <location>
        <begin position="215"/>
        <end position="233"/>
    </location>
</feature>
<comment type="caution">
    <text evidence="7">The sequence shown here is derived from an EMBL/GenBank/DDBJ whole genome shotgun (WGS) entry which is preliminary data.</text>
</comment>
<feature type="transmembrane region" description="Helical" evidence="5">
    <location>
        <begin position="94"/>
        <end position="111"/>
    </location>
</feature>
<proteinExistence type="predicted"/>
<keyword evidence="2 5" id="KW-0812">Transmembrane</keyword>
<feature type="transmembrane region" description="Helical" evidence="5">
    <location>
        <begin position="123"/>
        <end position="140"/>
    </location>
</feature>